<evidence type="ECO:0000313" key="2">
    <source>
        <dbReference type="Proteomes" id="UP001204833"/>
    </source>
</evidence>
<comment type="caution">
    <text evidence="1">The sequence shown here is derived from an EMBL/GenBank/DDBJ whole genome shotgun (WGS) entry which is preliminary data.</text>
</comment>
<keyword evidence="2" id="KW-1185">Reference proteome</keyword>
<dbReference type="EMBL" id="JAIHNG010000076">
    <property type="protein sequence ID" value="KAI5961497.1"/>
    <property type="molecule type" value="Genomic_DNA"/>
</dbReference>
<dbReference type="AlphaFoldDB" id="A0AAD5BGF1"/>
<dbReference type="Proteomes" id="UP001204833">
    <property type="component" value="Unassembled WGS sequence"/>
</dbReference>
<sequence length="274" mass="31912">MEQVAKYLNGGTFKLYRASGIPFTDRLPKKHRETIVTELAKYLYQIYKQNLSSYEEDVILRYSSYRDIANEIITISGSVDELRYLVIKSRNSRLLPRQTFVFSKLENNNDTLLFSRVTSKPEVNDYLLKLLQVQIDLILIEYGAFPLHLIPSMINKLSTRFHSDLRLVYETPQLSGLLNSIQIEVPYTDVKELRHRSGSDKLYANISRFMYECTKIKFDKSKIKKFASDVVNLSSNGRINFHGKKEDADNEDEKEETALIMEVIMHIHWVLNEG</sequence>
<protein>
    <submittedName>
        <fullName evidence="1">Uncharacterized protein</fullName>
    </submittedName>
</protein>
<dbReference type="Pfam" id="PF13092">
    <property type="entry name" value="CENP-L"/>
    <property type="match status" value="1"/>
</dbReference>
<dbReference type="InterPro" id="IPR025204">
    <property type="entry name" value="CENP-L"/>
</dbReference>
<name>A0AAD5BGF1_9ASCO</name>
<organism evidence="1 2">
    <name type="scientific">Candida theae</name>
    <dbReference type="NCBI Taxonomy" id="1198502"/>
    <lineage>
        <taxon>Eukaryota</taxon>
        <taxon>Fungi</taxon>
        <taxon>Dikarya</taxon>
        <taxon>Ascomycota</taxon>
        <taxon>Saccharomycotina</taxon>
        <taxon>Pichiomycetes</taxon>
        <taxon>Debaryomycetaceae</taxon>
        <taxon>Candida/Lodderomyces clade</taxon>
        <taxon>Candida</taxon>
    </lineage>
</organism>
<gene>
    <name evidence="1" type="ORF">KGF57_001734</name>
</gene>
<proteinExistence type="predicted"/>
<dbReference type="GeneID" id="76149793"/>
<dbReference type="RefSeq" id="XP_051609790.1">
    <property type="nucleotide sequence ID" value="XM_051750971.1"/>
</dbReference>
<reference evidence="1 2" key="1">
    <citation type="journal article" date="2022" name="DNA Res.">
        <title>Genome analysis of five recently described species of the CUG-Ser clade uncovers Candida theae as a new hybrid lineage with pathogenic potential in the Candida parapsilosis species complex.</title>
        <authorList>
            <person name="Mixao V."/>
            <person name="Del Olmo V."/>
            <person name="Hegedusova E."/>
            <person name="Saus E."/>
            <person name="Pryszcz L."/>
            <person name="Cillingova A."/>
            <person name="Nosek J."/>
            <person name="Gabaldon T."/>
        </authorList>
    </citation>
    <scope>NUCLEOTIDE SEQUENCE [LARGE SCALE GENOMIC DNA]</scope>
    <source>
        <strain evidence="1 2">CBS 12239</strain>
    </source>
</reference>
<accession>A0AAD5BGF1</accession>
<evidence type="ECO:0000313" key="1">
    <source>
        <dbReference type="EMBL" id="KAI5961497.1"/>
    </source>
</evidence>